<feature type="domain" description="Hemerythrin-like" evidence="1">
    <location>
        <begin position="92"/>
        <end position="218"/>
    </location>
</feature>
<sequence>MANQGLLSRPLLLVIPILIGLFLTRSPYMMANVAPSASKPWADGPIKLVATPQYKTKKVGRPPRRRGIYLESHAIAHHGVLTQTDIFTTGATHMALVHNSILRGYNSIYQQAAHVKPADYSDFIGYCLTWHKFVVSHHDDEEETLFSAVAKVLDDKTIWEGTLKEHEAFLGGLGEFHRYLTSLASPADFSGTELLRIMSTFQESFDEHFHSEISTIAALAEHPKAPKEGSAEEAETRALFKSWGKATVSKAGTLDVVPFFLLNLDGTVEDGMWASWPPMPAPIKWGLENLAGSWHSGWWKFSSCAGGSPRELYALQSASN</sequence>
<gene>
    <name evidence="2" type="ORF">PG997_012251</name>
</gene>
<keyword evidence="3" id="KW-1185">Reference proteome</keyword>
<protein>
    <submittedName>
        <fullName evidence="2">Hemerythrin hhe cation binding domain-containing protein</fullName>
    </submittedName>
</protein>
<dbReference type="InterPro" id="IPR012312">
    <property type="entry name" value="Hemerythrin-like"/>
</dbReference>
<dbReference type="PANTHER" id="PTHR38048">
    <property type="entry name" value="EXPRESSED PROTEIN"/>
    <property type="match status" value="1"/>
</dbReference>
<evidence type="ECO:0000313" key="2">
    <source>
        <dbReference type="EMBL" id="KAK8065504.1"/>
    </source>
</evidence>
<evidence type="ECO:0000259" key="1">
    <source>
        <dbReference type="Pfam" id="PF01814"/>
    </source>
</evidence>
<accession>A0ABR1V2T2</accession>
<name>A0ABR1V2T2_9PEZI</name>
<dbReference type="PANTHER" id="PTHR38048:SF2">
    <property type="entry name" value="HEMERYTHRIN-LIKE DOMAIN-CONTAINING PROTEIN"/>
    <property type="match status" value="1"/>
</dbReference>
<reference evidence="2 3" key="1">
    <citation type="submission" date="2023-01" db="EMBL/GenBank/DDBJ databases">
        <title>Analysis of 21 Apiospora genomes using comparative genomics revels a genus with tremendous synthesis potential of carbohydrate active enzymes and secondary metabolites.</title>
        <authorList>
            <person name="Sorensen T."/>
        </authorList>
    </citation>
    <scope>NUCLEOTIDE SEQUENCE [LARGE SCALE GENOMIC DNA]</scope>
    <source>
        <strain evidence="2 3">CBS 114990</strain>
    </source>
</reference>
<organism evidence="2 3">
    <name type="scientific">Apiospora hydei</name>
    <dbReference type="NCBI Taxonomy" id="1337664"/>
    <lineage>
        <taxon>Eukaryota</taxon>
        <taxon>Fungi</taxon>
        <taxon>Dikarya</taxon>
        <taxon>Ascomycota</taxon>
        <taxon>Pezizomycotina</taxon>
        <taxon>Sordariomycetes</taxon>
        <taxon>Xylariomycetidae</taxon>
        <taxon>Amphisphaeriales</taxon>
        <taxon>Apiosporaceae</taxon>
        <taxon>Apiospora</taxon>
    </lineage>
</organism>
<dbReference type="EMBL" id="JAQQWN010000009">
    <property type="protein sequence ID" value="KAK8065504.1"/>
    <property type="molecule type" value="Genomic_DNA"/>
</dbReference>
<dbReference type="InterPro" id="IPR053206">
    <property type="entry name" value="Dimeric_xanthone_biosynth"/>
</dbReference>
<dbReference type="Proteomes" id="UP001433268">
    <property type="component" value="Unassembled WGS sequence"/>
</dbReference>
<dbReference type="RefSeq" id="XP_066662257.1">
    <property type="nucleotide sequence ID" value="XM_066816565.1"/>
</dbReference>
<dbReference type="GeneID" id="92049625"/>
<dbReference type="Pfam" id="PF01814">
    <property type="entry name" value="Hemerythrin"/>
    <property type="match status" value="1"/>
</dbReference>
<evidence type="ECO:0000313" key="3">
    <source>
        <dbReference type="Proteomes" id="UP001433268"/>
    </source>
</evidence>
<dbReference type="Gene3D" id="1.20.120.520">
    <property type="entry name" value="nmb1532 protein domain like"/>
    <property type="match status" value="1"/>
</dbReference>
<comment type="caution">
    <text evidence="2">The sequence shown here is derived from an EMBL/GenBank/DDBJ whole genome shotgun (WGS) entry which is preliminary data.</text>
</comment>
<proteinExistence type="predicted"/>
<dbReference type="CDD" id="cd12108">
    <property type="entry name" value="Hr-like"/>
    <property type="match status" value="1"/>
</dbReference>